<name>A0A4U0R562_9RHOB</name>
<dbReference type="RefSeq" id="WP_136887588.1">
    <property type="nucleotide sequence ID" value="NZ_SUNI01000033.1"/>
</dbReference>
<dbReference type="Proteomes" id="UP000309747">
    <property type="component" value="Unassembled WGS sequence"/>
</dbReference>
<evidence type="ECO:0000256" key="1">
    <source>
        <dbReference type="SAM" id="Phobius"/>
    </source>
</evidence>
<gene>
    <name evidence="2" type="ORF">FA743_18690</name>
</gene>
<sequence length="137" mass="15535">MTTATPVLRPASTEASTGQRLGDVLMRARDWLDGRGRPAWIVAMILGFIAFWPLGLALLTYMIWSKRMFGCSKRSYSTPSAPTSTGNTAFDAYRAETLKRLEDEHREFMDFLAKLREAKDKSEFDQFMDKRTAKADA</sequence>
<comment type="caution">
    <text evidence="2">The sequence shown here is derived from an EMBL/GenBank/DDBJ whole genome shotgun (WGS) entry which is preliminary data.</text>
</comment>
<keyword evidence="1" id="KW-1133">Transmembrane helix</keyword>
<dbReference type="EMBL" id="SUNI01000033">
    <property type="protein sequence ID" value="TJZ89480.1"/>
    <property type="molecule type" value="Genomic_DNA"/>
</dbReference>
<evidence type="ECO:0000313" key="2">
    <source>
        <dbReference type="EMBL" id="TJZ89480.1"/>
    </source>
</evidence>
<evidence type="ECO:0000313" key="3">
    <source>
        <dbReference type="Proteomes" id="UP000309747"/>
    </source>
</evidence>
<keyword evidence="3" id="KW-1185">Reference proteome</keyword>
<accession>A0A4U0R562</accession>
<organism evidence="2 3">
    <name type="scientific">Paracoccus gahaiensis</name>
    <dbReference type="NCBI Taxonomy" id="1706839"/>
    <lineage>
        <taxon>Bacteria</taxon>
        <taxon>Pseudomonadati</taxon>
        <taxon>Pseudomonadota</taxon>
        <taxon>Alphaproteobacteria</taxon>
        <taxon>Rhodobacterales</taxon>
        <taxon>Paracoccaceae</taxon>
        <taxon>Paracoccus</taxon>
    </lineage>
</organism>
<proteinExistence type="predicted"/>
<feature type="transmembrane region" description="Helical" evidence="1">
    <location>
        <begin position="39"/>
        <end position="64"/>
    </location>
</feature>
<protein>
    <submittedName>
        <fullName evidence="2">DUF2852 domain-containing protein</fullName>
    </submittedName>
</protein>
<dbReference type="InterPro" id="IPR021273">
    <property type="entry name" value="DUF2852"/>
</dbReference>
<keyword evidence="1" id="KW-0812">Transmembrane</keyword>
<dbReference type="OrthoDB" id="9806878at2"/>
<dbReference type="AlphaFoldDB" id="A0A4U0R562"/>
<keyword evidence="1" id="KW-0472">Membrane</keyword>
<reference evidence="2 3" key="1">
    <citation type="submission" date="2019-04" db="EMBL/GenBank/DDBJ databases">
        <authorList>
            <person name="Li J."/>
        </authorList>
    </citation>
    <scope>NUCLEOTIDE SEQUENCE [LARGE SCALE GENOMIC DNA]</scope>
    <source>
        <strain evidence="2 3">KCTC 42687</strain>
    </source>
</reference>
<dbReference type="Pfam" id="PF11014">
    <property type="entry name" value="DUF2852"/>
    <property type="match status" value="1"/>
</dbReference>